<accession>G7YV21</accession>
<dbReference type="EMBL" id="DF144386">
    <property type="protein sequence ID" value="GAA56801.1"/>
    <property type="molecule type" value="Genomic_DNA"/>
</dbReference>
<name>G7YV21_CLOSI</name>
<dbReference type="AlphaFoldDB" id="G7YV21"/>
<reference evidence="1" key="1">
    <citation type="journal article" date="2011" name="Genome Biol.">
        <title>The draft genome of the carcinogenic human liver fluke Clonorchis sinensis.</title>
        <authorList>
            <person name="Wang X."/>
            <person name="Chen W."/>
            <person name="Huang Y."/>
            <person name="Sun J."/>
            <person name="Men J."/>
            <person name="Liu H."/>
            <person name="Luo F."/>
            <person name="Guo L."/>
            <person name="Lv X."/>
            <person name="Deng C."/>
            <person name="Zhou C."/>
            <person name="Fan Y."/>
            <person name="Li X."/>
            <person name="Huang L."/>
            <person name="Hu Y."/>
            <person name="Liang C."/>
            <person name="Hu X."/>
            <person name="Xu J."/>
            <person name="Yu X."/>
        </authorList>
    </citation>
    <scope>NUCLEOTIDE SEQUENCE [LARGE SCALE GENOMIC DNA]</scope>
    <source>
        <strain evidence="1">Henan</strain>
    </source>
</reference>
<evidence type="ECO:0000313" key="1">
    <source>
        <dbReference type="EMBL" id="GAA56801.1"/>
    </source>
</evidence>
<dbReference type="InterPro" id="IPR029062">
    <property type="entry name" value="Class_I_gatase-like"/>
</dbReference>
<evidence type="ECO:0000313" key="2">
    <source>
        <dbReference type="Proteomes" id="UP000008909"/>
    </source>
</evidence>
<gene>
    <name evidence="1" type="ORF">CLF_111550</name>
</gene>
<dbReference type="PANTHER" id="PTHR10224">
    <property type="entry name" value="ES1 PROTEIN HOMOLOG, MITOCHONDRIAL"/>
    <property type="match status" value="1"/>
</dbReference>
<organism evidence="1 2">
    <name type="scientific">Clonorchis sinensis</name>
    <name type="common">Chinese liver fluke</name>
    <dbReference type="NCBI Taxonomy" id="79923"/>
    <lineage>
        <taxon>Eukaryota</taxon>
        <taxon>Metazoa</taxon>
        <taxon>Spiralia</taxon>
        <taxon>Lophotrochozoa</taxon>
        <taxon>Platyhelminthes</taxon>
        <taxon>Trematoda</taxon>
        <taxon>Digenea</taxon>
        <taxon>Opisthorchiida</taxon>
        <taxon>Opisthorchiata</taxon>
        <taxon>Opisthorchiidae</taxon>
        <taxon>Clonorchis</taxon>
    </lineage>
</organism>
<dbReference type="SUPFAM" id="SSF52317">
    <property type="entry name" value="Class I glutamine amidotransferase-like"/>
    <property type="match status" value="1"/>
</dbReference>
<sequence>MWRCLAIKGVASIMEALYTNSCGRVRLYSEHPHEFTTSNNTLHTCKFRSAATTIGGIMHAIELLDLVDKLVYLDGCISSGGLAIDDISSQIGKARITSANLRHLWCRSDASPSVKSGAYTLVVRFILVHGSDYGLYAQSTYKSCECLTIGVCEALAGSASETARNRHHPWMNFFHFQMAYVRFYSSMPVKRHNVAMHADTLEQIECQSILIRPEYQPNACGQPSGRKCDEGDEVRRFISIPRKPPRNVLVESARIARGKVSPLSELNVKDFDALLIPGGFGVAKNLSDFSEKNAECTVIPDVELCLKGFLREKKPIGAPRQLWPSGERQLVATTIVVGPTVQAFFLDDAAVPTKFGVKLRALLTDSLKVNYMMDWTGRVREISGCYCRFVDVIRVDLHDALVRYRFSDIQVDEEHKIVTGSAYMCGTASVSEVFDGIGRIVDAVVHM</sequence>
<protein>
    <submittedName>
        <fullName evidence="1">ES1 protein homolog mitochondrial</fullName>
    </submittedName>
</protein>
<dbReference type="PANTHER" id="PTHR10224:SF12">
    <property type="entry name" value="GLYOXALASE ELBB"/>
    <property type="match status" value="1"/>
</dbReference>
<proteinExistence type="predicted"/>
<dbReference type="Gene3D" id="3.40.50.880">
    <property type="match status" value="2"/>
</dbReference>
<keyword evidence="2" id="KW-1185">Reference proteome</keyword>
<reference key="2">
    <citation type="submission" date="2011-10" db="EMBL/GenBank/DDBJ databases">
        <title>The genome and transcriptome sequence of Clonorchis sinensis provide insights into the carcinogenic liver fluke.</title>
        <authorList>
            <person name="Wang X."/>
            <person name="Huang Y."/>
            <person name="Chen W."/>
            <person name="Liu H."/>
            <person name="Guo L."/>
            <person name="Chen Y."/>
            <person name="Luo F."/>
            <person name="Zhou W."/>
            <person name="Sun J."/>
            <person name="Mao Q."/>
            <person name="Liang P."/>
            <person name="Zhou C."/>
            <person name="Tian Y."/>
            <person name="Men J."/>
            <person name="Lv X."/>
            <person name="Huang L."/>
            <person name="Zhou J."/>
            <person name="Hu Y."/>
            <person name="Li R."/>
            <person name="Zhang F."/>
            <person name="Lei H."/>
            <person name="Li X."/>
            <person name="Hu X."/>
            <person name="Liang C."/>
            <person name="Xu J."/>
            <person name="Wu Z."/>
            <person name="Yu X."/>
        </authorList>
    </citation>
    <scope>NUCLEOTIDE SEQUENCE</scope>
    <source>
        <strain>Henan</strain>
    </source>
</reference>
<dbReference type="Proteomes" id="UP000008909">
    <property type="component" value="Unassembled WGS sequence"/>
</dbReference>